<feature type="domain" description="Bacterial Ig-like" evidence="2">
    <location>
        <begin position="563"/>
        <end position="646"/>
    </location>
</feature>
<feature type="domain" description="Bacterial Ig-like" evidence="2">
    <location>
        <begin position="703"/>
        <end position="782"/>
    </location>
</feature>
<feature type="compositionally biased region" description="Basic and acidic residues" evidence="1">
    <location>
        <begin position="821"/>
        <end position="840"/>
    </location>
</feature>
<feature type="region of interest" description="Disordered" evidence="1">
    <location>
        <begin position="856"/>
        <end position="894"/>
    </location>
</feature>
<dbReference type="RefSeq" id="WP_126469839.1">
    <property type="nucleotide sequence ID" value="NZ_LR134481.1"/>
</dbReference>
<dbReference type="Pfam" id="PF19077">
    <property type="entry name" value="Big_13"/>
    <property type="match status" value="3"/>
</dbReference>
<feature type="region of interest" description="Disordered" evidence="1">
    <location>
        <begin position="821"/>
        <end position="841"/>
    </location>
</feature>
<feature type="region of interest" description="Disordered" evidence="1">
    <location>
        <begin position="249"/>
        <end position="268"/>
    </location>
</feature>
<gene>
    <name evidence="3" type="ORF">NCTC10665_00375</name>
</gene>
<feature type="region of interest" description="Disordered" evidence="1">
    <location>
        <begin position="763"/>
        <end position="783"/>
    </location>
</feature>
<accession>A0A448PXW5</accession>
<dbReference type="InterPro" id="IPR018247">
    <property type="entry name" value="EF_Hand_1_Ca_BS"/>
</dbReference>
<feature type="compositionally biased region" description="Polar residues" evidence="1">
    <location>
        <begin position="973"/>
        <end position="989"/>
    </location>
</feature>
<feature type="region of interest" description="Disordered" evidence="1">
    <location>
        <begin position="490"/>
        <end position="537"/>
    </location>
</feature>
<dbReference type="InterPro" id="IPR013783">
    <property type="entry name" value="Ig-like_fold"/>
</dbReference>
<feature type="domain" description="Bacterial Ig-like" evidence="2">
    <location>
        <begin position="430"/>
        <end position="513"/>
    </location>
</feature>
<dbReference type="Gene3D" id="2.160.20.160">
    <property type="match status" value="1"/>
</dbReference>
<feature type="region of interest" description="Disordered" evidence="1">
    <location>
        <begin position="627"/>
        <end position="674"/>
    </location>
</feature>
<feature type="region of interest" description="Disordered" evidence="1">
    <location>
        <begin position="998"/>
        <end position="1017"/>
    </location>
</feature>
<dbReference type="PROSITE" id="PS00018">
    <property type="entry name" value="EF_HAND_1"/>
    <property type="match status" value="2"/>
</dbReference>
<dbReference type="Gene3D" id="2.60.40.10">
    <property type="entry name" value="Immunoglobulins"/>
    <property type="match status" value="5"/>
</dbReference>
<dbReference type="EMBL" id="LR134481">
    <property type="protein sequence ID" value="VEI29481.1"/>
    <property type="molecule type" value="Genomic_DNA"/>
</dbReference>
<sequence>MNIILKINNASETVQSINLNTNLKQAVRVQAQNDVNYQLIDQNTGYAPENITTKRVGNDLQIAFEGSDIEQPDLIIEDYYDQDNSNLLVGTHENGNLYPYVPETGVQTDAVTLLAQEVSVGQALGGEALKSAMWAFNPWWLLALVPIAGIAIAAGHDSSSGSKDTTPPGAPTVTANVGGSVDVVPPSEADTKTVTIRYTDENGVEHTSTVEKGNNGKWTSTDTNLIVDENTGKTTIPADKVKDNTKVTANATDNSGNKGSEGNAISGIDQVEGKPGIIIPEAQDGYINGKELEDGVQTQIILPKGTIEGATVTVTITKPDGTTEQISHTVTGDEVTNGKIDLTIPKESLPADGNYKVGVSIQQGNNPAVSGDTESFELDTGIPGDVDNNGEASNGDTDNNTKDGAPIVTITDGNGDDYINAKELEDGIQTNVTIPTGTKAGDTITVSVTDPNGKTVEVPHTVTEDDIKNGSVDITIPKDNVPTDGDYTITAKVTDPAGNTSATSEPKKVTVDTGIPGDVDNNGEASNGDTDSNTKDGAPIVTITDGNGDDYINAKELEDGIQTNVTIPTGTKAGDTITVSVTDPNGKTVEIPHTVTEDDIKNGSVDITIPKDNVPTDGDYTITAKVTDPAGNTSATSEPKKVTVDTGIPGDVDNNGEANNGDNDNNTDPKTKDGAPIVTITDGNGDEYINAKELEDGVTTKVTIPANTEVGDKITLTVTDPNGNKSEVTHTVTKDDIDHGSAEVTIPKDKVPSEGDYTVTAKVTDPAGNSSAESTPAGFTVDKTAPAAPTVTANDDGSMTITPPADKDTKTVEITYTDEDGKEHPATLTKGDDGKWKSDNPDVVVNEDTGVATIDKNKVQDGSDVTAKAKDNAGNTGDDASAQAKPNSDELSGKPELTIAEADDGKVTATELNDGIQTEVKLQTNSKAGDVVTLTITNPDNTTKTIEHTVTAEEATAGKVAVTIPKENVTTDGSYSVSVSQSRDGNATEGNKETFTVDARVPGDTDGDGETDDAGKPVVHIEDNDDEIINASDLNSDGKATATITLPENAGYSAGDTLTVTYPDGQTEDIVLTEAQIKDGVKVTFTPLAAGESNEVKAIVKDPQGNSSKEGIDTAKTEEAEVPPTRITVEVKDDFTDEYKGAKTRSEGTEATNLLSGNGGLGKYEGVVGANGKTIDASDATKLQAIKTLADGLTNDATPTVTFTLDNKITSAQNMVIYRETVTKDGDVFNKEVLTNKFTVSADGKTYSFTDALPETFGTQYRYTAEVQNKATNAVELTTRQDIYLDTQVESMEVTAMANNKDGNLTSITFSITDRSEVGAVVKISYPNTAGTTSTTTAEINNDGTYTVNLADNFNRYSTDGMQVTVIDSAGNIASTKTMYIRNLFSNMNTEMGPDPSQGRKFNVGLITDIINRQATNENGLKFTDDNDHLVVGLDEYARKAGVNGNMASMVGGGELNVDTGAGDDHIQLRGNLQSWRGGSLKMGEGNDKLTFDTAEVTTGGQYNIDFGNGNDRLVINGAVNTQSTMKVSFGEGNDSMYVKSNLDGSGSGLYDFGNGDNSLEVGGYVTKSQTFLFGNGSDSFVVAGHFDYATVTMGQGNDLFKVGSNLRYGATVNMGEGDDVLVAGGINNGLDAQTVTVDMGEGDDTATFTSINGGKVEMGAGDDVLNITTLSGDGKINLGTGDDIVNFSGRVTGGTVDGGEGNDIAVLKEVGHSYEMSNFKNVEIFDLTTDGRQDINIRLSDLQQDGDTLSKVYIRGTSLDTVDLGNNNNYGDTAQNLKDTSNGILGSNVGTWAKGATETVDGVTYDVYSYTSGNTGTITTELVYIEQGIQVI</sequence>
<dbReference type="Proteomes" id="UP000268879">
    <property type="component" value="Chromosome"/>
</dbReference>
<dbReference type="InterPro" id="IPR044016">
    <property type="entry name" value="Big_13"/>
</dbReference>
<evidence type="ECO:0000259" key="2">
    <source>
        <dbReference type="Pfam" id="PF19077"/>
    </source>
</evidence>
<name>A0A448PXW5_HAEPA</name>
<organism evidence="3 4">
    <name type="scientific">Haemophilus parainfluenzae</name>
    <dbReference type="NCBI Taxonomy" id="729"/>
    <lineage>
        <taxon>Bacteria</taxon>
        <taxon>Pseudomonadati</taxon>
        <taxon>Pseudomonadota</taxon>
        <taxon>Gammaproteobacteria</taxon>
        <taxon>Pasteurellales</taxon>
        <taxon>Pasteurellaceae</taxon>
        <taxon>Haemophilus</taxon>
    </lineage>
</organism>
<feature type="region of interest" description="Disordered" evidence="1">
    <location>
        <begin position="156"/>
        <end position="187"/>
    </location>
</feature>
<feature type="compositionally biased region" description="Basic and acidic residues" evidence="1">
    <location>
        <begin position="856"/>
        <end position="871"/>
    </location>
</feature>
<evidence type="ECO:0000313" key="3">
    <source>
        <dbReference type="EMBL" id="VEI29481.1"/>
    </source>
</evidence>
<feature type="compositionally biased region" description="Polar residues" evidence="1">
    <location>
        <begin position="249"/>
        <end position="260"/>
    </location>
</feature>
<feature type="compositionally biased region" description="Low complexity" evidence="1">
    <location>
        <begin position="650"/>
        <end position="666"/>
    </location>
</feature>
<evidence type="ECO:0000313" key="4">
    <source>
        <dbReference type="Proteomes" id="UP000268879"/>
    </source>
</evidence>
<proteinExistence type="predicted"/>
<feature type="region of interest" description="Disordered" evidence="1">
    <location>
        <begin position="973"/>
        <end position="993"/>
    </location>
</feature>
<evidence type="ECO:0000256" key="1">
    <source>
        <dbReference type="SAM" id="MobiDB-lite"/>
    </source>
</evidence>
<reference evidence="3 4" key="1">
    <citation type="submission" date="2018-12" db="EMBL/GenBank/DDBJ databases">
        <authorList>
            <consortium name="Pathogen Informatics"/>
        </authorList>
    </citation>
    <scope>NUCLEOTIDE SEQUENCE [LARGE SCALE GENOMIC DNA]</scope>
    <source>
        <strain evidence="3 4">NCTC10665</strain>
    </source>
</reference>
<feature type="region of interest" description="Disordered" evidence="1">
    <location>
        <begin position="365"/>
        <end position="405"/>
    </location>
</feature>
<protein>
    <submittedName>
        <fullName evidence="3">MG2 domain</fullName>
    </submittedName>
</protein>